<dbReference type="InterPro" id="IPR014875">
    <property type="entry name" value="Mor_transcription_activator"/>
</dbReference>
<dbReference type="Gene3D" id="1.10.10.60">
    <property type="entry name" value="Homeodomain-like"/>
    <property type="match status" value="1"/>
</dbReference>
<reference evidence="2 3" key="1">
    <citation type="submission" date="2014-04" db="EMBL/GenBank/DDBJ databases">
        <authorList>
            <person name="Bishop-Lilly K.A."/>
            <person name="Broomall S.M."/>
            <person name="Chain P.S."/>
            <person name="Chertkov O."/>
            <person name="Coyne S.R."/>
            <person name="Daligault H.E."/>
            <person name="Davenport K.W."/>
            <person name="Erkkila T."/>
            <person name="Frey K.G."/>
            <person name="Gibbons H.S."/>
            <person name="Gu W."/>
            <person name="Jaissle J."/>
            <person name="Johnson S.L."/>
            <person name="Koroleva G.I."/>
            <person name="Ladner J.T."/>
            <person name="Lo C.-C."/>
            <person name="Minogue T.D."/>
            <person name="Munk C."/>
            <person name="Palacios G.F."/>
            <person name="Redden C.L."/>
            <person name="Rosenzweig C.N."/>
            <person name="Scholz M.B."/>
            <person name="Teshima H."/>
            <person name="Xu Y."/>
        </authorList>
    </citation>
    <scope>NUCLEOTIDE SEQUENCE [LARGE SCALE GENOMIC DNA]</scope>
    <source>
        <strain evidence="2 3">8244</strain>
    </source>
</reference>
<evidence type="ECO:0000313" key="2">
    <source>
        <dbReference type="EMBL" id="KFN07309.1"/>
    </source>
</evidence>
<organism evidence="2 3">
    <name type="scientific">Paenibacillus macerans</name>
    <name type="common">Bacillus macerans</name>
    <dbReference type="NCBI Taxonomy" id="44252"/>
    <lineage>
        <taxon>Bacteria</taxon>
        <taxon>Bacillati</taxon>
        <taxon>Bacillota</taxon>
        <taxon>Bacilli</taxon>
        <taxon>Bacillales</taxon>
        <taxon>Paenibacillaceae</taxon>
        <taxon>Paenibacillus</taxon>
    </lineage>
</organism>
<evidence type="ECO:0000259" key="1">
    <source>
        <dbReference type="Pfam" id="PF08765"/>
    </source>
</evidence>
<dbReference type="AlphaFoldDB" id="A0A090Z7Q9"/>
<dbReference type="HOGENOM" id="CLU_141450_3_1_9"/>
<dbReference type="InterPro" id="IPR009057">
    <property type="entry name" value="Homeodomain-like_sf"/>
</dbReference>
<feature type="domain" description="Mor transcription activator" evidence="1">
    <location>
        <begin position="19"/>
        <end position="99"/>
    </location>
</feature>
<accession>A0A090Z7Q9</accession>
<dbReference type="PATRIC" id="fig|44252.3.peg.3912"/>
<gene>
    <name evidence="2" type="ORF">DJ90_5678</name>
</gene>
<dbReference type="STRING" id="44252.DJ90_5678"/>
<dbReference type="RefSeq" id="WP_036626000.1">
    <property type="nucleotide sequence ID" value="NZ_JAKOBR010000029.1"/>
</dbReference>
<protein>
    <submittedName>
        <fullName evidence="2">Mor transcription activator family protein</fullName>
    </submittedName>
</protein>
<dbReference type="EMBL" id="JMQA01000035">
    <property type="protein sequence ID" value="KFN07309.1"/>
    <property type="molecule type" value="Genomic_DNA"/>
</dbReference>
<comment type="caution">
    <text evidence="2">The sequence shown here is derived from an EMBL/GenBank/DDBJ whole genome shotgun (WGS) entry which is preliminary data.</text>
</comment>
<dbReference type="GeneID" id="77009463"/>
<sequence>MEDWVKELTPDLIPERYRPIADLIGLENLIKLANYSKGDILYIPSSDFFLRPIRDRRIREEYKVSNSHHLAKKYNLSEKRVREICEGLTPEPERDENQLDLFELL</sequence>
<name>A0A090Z7Q9_PAEMA</name>
<dbReference type="SUPFAM" id="SSF46689">
    <property type="entry name" value="Homeodomain-like"/>
    <property type="match status" value="1"/>
</dbReference>
<proteinExistence type="predicted"/>
<keyword evidence="3" id="KW-1185">Reference proteome</keyword>
<evidence type="ECO:0000313" key="3">
    <source>
        <dbReference type="Proteomes" id="UP000029278"/>
    </source>
</evidence>
<dbReference type="Pfam" id="PF08765">
    <property type="entry name" value="Mor"/>
    <property type="match status" value="1"/>
</dbReference>
<dbReference type="Proteomes" id="UP000029278">
    <property type="component" value="Unassembled WGS sequence"/>
</dbReference>
<dbReference type="OrthoDB" id="2614246at2"/>